<organism evidence="1">
    <name type="scientific">marine sediment metagenome</name>
    <dbReference type="NCBI Taxonomy" id="412755"/>
    <lineage>
        <taxon>unclassified sequences</taxon>
        <taxon>metagenomes</taxon>
        <taxon>ecological metagenomes</taxon>
    </lineage>
</organism>
<protein>
    <submittedName>
        <fullName evidence="1">Uncharacterized protein</fullName>
    </submittedName>
</protein>
<name>A0A0F9IG62_9ZZZZ</name>
<comment type="caution">
    <text evidence="1">The sequence shown here is derived from an EMBL/GenBank/DDBJ whole genome shotgun (WGS) entry which is preliminary data.</text>
</comment>
<proteinExistence type="predicted"/>
<gene>
    <name evidence="1" type="ORF">LCGC14_1881540</name>
</gene>
<dbReference type="AlphaFoldDB" id="A0A0F9IG62"/>
<dbReference type="EMBL" id="LAZR01019383">
    <property type="protein sequence ID" value="KKL92750.1"/>
    <property type="molecule type" value="Genomic_DNA"/>
</dbReference>
<sequence>MAKKAKKVATAEEIKEVALGTILDVLKGDKDFDNKTQLAMKYLNYQNRQEHQQQTKAKFRFTLVKSLADPEIMKRYIVSSEPSIKKLPA</sequence>
<accession>A0A0F9IG62</accession>
<reference evidence="1" key="1">
    <citation type="journal article" date="2015" name="Nature">
        <title>Complex archaea that bridge the gap between prokaryotes and eukaryotes.</title>
        <authorList>
            <person name="Spang A."/>
            <person name="Saw J.H."/>
            <person name="Jorgensen S.L."/>
            <person name="Zaremba-Niedzwiedzka K."/>
            <person name="Martijn J."/>
            <person name="Lind A.E."/>
            <person name="van Eijk R."/>
            <person name="Schleper C."/>
            <person name="Guy L."/>
            <person name="Ettema T.J."/>
        </authorList>
    </citation>
    <scope>NUCLEOTIDE SEQUENCE</scope>
</reference>
<evidence type="ECO:0000313" key="1">
    <source>
        <dbReference type="EMBL" id="KKL92750.1"/>
    </source>
</evidence>